<dbReference type="Gene3D" id="4.10.400.10">
    <property type="entry name" value="Low-density Lipoprotein Receptor"/>
    <property type="match status" value="2"/>
</dbReference>
<dbReference type="PRINTS" id="PR00261">
    <property type="entry name" value="LDLRECEPTOR"/>
</dbReference>
<comment type="caution">
    <text evidence="8">Lacks conserved residue(s) required for the propagation of feature annotation.</text>
</comment>
<dbReference type="VEuPathDB" id="VectorBase:CPIJ014258"/>
<dbReference type="InterPro" id="IPR023415">
    <property type="entry name" value="LDLR_class-A_CS"/>
</dbReference>
<dbReference type="PROSITE" id="PS01209">
    <property type="entry name" value="LDLRA_1"/>
    <property type="match status" value="2"/>
</dbReference>
<gene>
    <name evidence="10" type="primary">6047632</name>
    <name evidence="9" type="ORF">CpipJ_CPIJ014258</name>
</gene>
<sequence length="120" mass="13648">MTPNVATIRSVIYSWFEEKTSTFRNESDVPCPSGTFRCSEGKCIPQTSICNYQKDCEKGEDELNNCPPPECEQGQISCGQYVFNKTYCIPPHYKCDMTVDCVDGTDESDCSKYLYQSLLY</sequence>
<feature type="disulfide bond" evidence="8">
    <location>
        <begin position="95"/>
        <end position="110"/>
    </location>
</feature>
<dbReference type="InParanoid" id="B0X4U3"/>
<dbReference type="SMART" id="SM00192">
    <property type="entry name" value="LDLa"/>
    <property type="match status" value="2"/>
</dbReference>
<name>B0X4U3_CULQU</name>
<evidence type="ECO:0000313" key="9">
    <source>
        <dbReference type="EMBL" id="EDS40558.1"/>
    </source>
</evidence>
<keyword evidence="11" id="KW-1185">Reference proteome</keyword>
<dbReference type="GO" id="GO:0016192">
    <property type="term" value="P:vesicle-mediated transport"/>
    <property type="evidence" value="ECO:0007669"/>
    <property type="project" value="UniProtKB-ARBA"/>
</dbReference>
<feature type="disulfide bond" evidence="8">
    <location>
        <begin position="31"/>
        <end position="43"/>
    </location>
</feature>
<keyword evidence="6" id="KW-0472">Membrane</keyword>
<dbReference type="EnsemblMetazoa" id="CPIJ014258-RA">
    <property type="protein sequence ID" value="CPIJ014258-PA"/>
    <property type="gene ID" value="CPIJ014258"/>
</dbReference>
<dbReference type="PANTHER" id="PTHR24270:SF62">
    <property type="entry name" value="LOW-DENSITY LIPOPROTEIN RECEPTOR-RELATED PROTEIN 2"/>
    <property type="match status" value="1"/>
</dbReference>
<evidence type="ECO:0000313" key="10">
    <source>
        <dbReference type="EnsemblMetazoa" id="CPIJ014258-PA"/>
    </source>
</evidence>
<proteinExistence type="predicted"/>
<dbReference type="GO" id="GO:0012505">
    <property type="term" value="C:endomembrane system"/>
    <property type="evidence" value="ECO:0007669"/>
    <property type="project" value="UniProtKB-SubCell"/>
</dbReference>
<dbReference type="InterPro" id="IPR036055">
    <property type="entry name" value="LDL_receptor-like_sf"/>
</dbReference>
<dbReference type="PANTHER" id="PTHR24270">
    <property type="entry name" value="LOW-DENSITY LIPOPROTEIN RECEPTOR-RELATED"/>
    <property type="match status" value="1"/>
</dbReference>
<reference evidence="10" key="2">
    <citation type="submission" date="2020-05" db="UniProtKB">
        <authorList>
            <consortium name="EnsemblMetazoa"/>
        </authorList>
    </citation>
    <scope>IDENTIFICATION</scope>
    <source>
        <strain evidence="10">JHB</strain>
    </source>
</reference>
<dbReference type="Pfam" id="PF00057">
    <property type="entry name" value="Ldl_recept_a"/>
    <property type="match status" value="2"/>
</dbReference>
<evidence type="ECO:0000256" key="8">
    <source>
        <dbReference type="PROSITE-ProRule" id="PRU00124"/>
    </source>
</evidence>
<dbReference type="OMA" id="WDEDPAN"/>
<accession>B0X4U3</accession>
<dbReference type="STRING" id="7176.B0X4U3"/>
<dbReference type="CDD" id="cd00112">
    <property type="entry name" value="LDLa"/>
    <property type="match status" value="2"/>
</dbReference>
<dbReference type="Proteomes" id="UP000002320">
    <property type="component" value="Unassembled WGS sequence"/>
</dbReference>
<organism>
    <name type="scientific">Culex quinquefasciatus</name>
    <name type="common">Southern house mosquito</name>
    <name type="synonym">Culex pungens</name>
    <dbReference type="NCBI Taxonomy" id="7176"/>
    <lineage>
        <taxon>Eukaryota</taxon>
        <taxon>Metazoa</taxon>
        <taxon>Ecdysozoa</taxon>
        <taxon>Arthropoda</taxon>
        <taxon>Hexapoda</taxon>
        <taxon>Insecta</taxon>
        <taxon>Pterygota</taxon>
        <taxon>Neoptera</taxon>
        <taxon>Endopterygota</taxon>
        <taxon>Diptera</taxon>
        <taxon>Nematocera</taxon>
        <taxon>Culicoidea</taxon>
        <taxon>Culicidae</taxon>
        <taxon>Culicinae</taxon>
        <taxon>Culicini</taxon>
        <taxon>Culex</taxon>
        <taxon>Culex</taxon>
    </lineage>
</organism>
<dbReference type="KEGG" id="cqu:CpipJ_CPIJ014258"/>
<dbReference type="SUPFAM" id="SSF57424">
    <property type="entry name" value="LDL receptor-like module"/>
    <property type="match status" value="2"/>
</dbReference>
<dbReference type="VEuPathDB" id="VectorBase:CQUJHB006440"/>
<dbReference type="OrthoDB" id="21182at2759"/>
<evidence type="ECO:0000256" key="6">
    <source>
        <dbReference type="ARBA" id="ARBA00023136"/>
    </source>
</evidence>
<evidence type="ECO:0000256" key="4">
    <source>
        <dbReference type="ARBA" id="ARBA00022737"/>
    </source>
</evidence>
<evidence type="ECO:0000256" key="7">
    <source>
        <dbReference type="ARBA" id="ARBA00023157"/>
    </source>
</evidence>
<evidence type="ECO:0008006" key="12">
    <source>
        <dbReference type="Google" id="ProtNLM"/>
    </source>
</evidence>
<dbReference type="eggNOG" id="KOG1215">
    <property type="taxonomic scope" value="Eukaryota"/>
</dbReference>
<dbReference type="EMBL" id="DS232354">
    <property type="protein sequence ID" value="EDS40558.1"/>
    <property type="molecule type" value="Genomic_DNA"/>
</dbReference>
<keyword evidence="3" id="KW-0812">Transmembrane</keyword>
<evidence type="ECO:0000256" key="5">
    <source>
        <dbReference type="ARBA" id="ARBA00022989"/>
    </source>
</evidence>
<evidence type="ECO:0000256" key="1">
    <source>
        <dbReference type="ARBA" id="ARBA00004167"/>
    </source>
</evidence>
<reference evidence="9" key="1">
    <citation type="submission" date="2007-03" db="EMBL/GenBank/DDBJ databases">
        <title>Annotation of Culex pipiens quinquefasciatus.</title>
        <authorList>
            <consortium name="The Broad Institute Genome Sequencing Platform"/>
            <person name="Atkinson P.W."/>
            <person name="Hemingway J."/>
            <person name="Christensen B.M."/>
            <person name="Higgs S."/>
            <person name="Kodira C."/>
            <person name="Hannick L."/>
            <person name="Megy K."/>
            <person name="O'Leary S."/>
            <person name="Pearson M."/>
            <person name="Haas B.J."/>
            <person name="Mauceli E."/>
            <person name="Wortman J.R."/>
            <person name="Lee N.H."/>
            <person name="Guigo R."/>
            <person name="Stanke M."/>
            <person name="Alvarado L."/>
            <person name="Amedeo P."/>
            <person name="Antoine C.H."/>
            <person name="Arensburger P."/>
            <person name="Bidwell S.L."/>
            <person name="Crawford M."/>
            <person name="Camaro F."/>
            <person name="Devon K."/>
            <person name="Engels R."/>
            <person name="Hammond M."/>
            <person name="Howarth C."/>
            <person name="Koehrsen M."/>
            <person name="Lawson D."/>
            <person name="Montgomery P."/>
            <person name="Nene V."/>
            <person name="Nusbaum C."/>
            <person name="Puiu D."/>
            <person name="Romero-Severson J."/>
            <person name="Severson D.W."/>
            <person name="Shumway M."/>
            <person name="Sisk P."/>
            <person name="Stolte C."/>
            <person name="Zeng Q."/>
            <person name="Eisenstadt E."/>
            <person name="Fraser-Liggett C."/>
            <person name="Strausberg R."/>
            <person name="Galagan J."/>
            <person name="Birren B."/>
            <person name="Collins F.H."/>
        </authorList>
    </citation>
    <scope>NUCLEOTIDE SEQUENCE [LARGE SCALE GENOMIC DNA]</scope>
    <source>
        <strain evidence="9">JHB</strain>
    </source>
</reference>
<feature type="disulfide bond" evidence="8">
    <location>
        <begin position="38"/>
        <end position="56"/>
    </location>
</feature>
<dbReference type="InterPro" id="IPR050685">
    <property type="entry name" value="LDLR"/>
</dbReference>
<dbReference type="GO" id="GO:0005886">
    <property type="term" value="C:plasma membrane"/>
    <property type="evidence" value="ECO:0007669"/>
    <property type="project" value="TreeGrafter"/>
</dbReference>
<comment type="subcellular location">
    <subcellularLocation>
        <location evidence="2">Endomembrane system</location>
    </subcellularLocation>
    <subcellularLocation>
        <location evidence="1">Membrane</location>
        <topology evidence="1">Single-pass membrane protein</topology>
    </subcellularLocation>
</comment>
<evidence type="ECO:0000313" key="11">
    <source>
        <dbReference type="Proteomes" id="UP000002320"/>
    </source>
</evidence>
<dbReference type="AlphaFoldDB" id="B0X4U3"/>
<keyword evidence="7 8" id="KW-1015">Disulfide bond</keyword>
<keyword evidence="5" id="KW-1133">Transmembrane helix</keyword>
<keyword evidence="4" id="KW-0677">Repeat</keyword>
<evidence type="ECO:0000256" key="2">
    <source>
        <dbReference type="ARBA" id="ARBA00004308"/>
    </source>
</evidence>
<protein>
    <recommendedName>
        <fullName evidence="12">Low-density lipoprotein receptor</fullName>
    </recommendedName>
</protein>
<dbReference type="PROSITE" id="PS50068">
    <property type="entry name" value="LDLRA_2"/>
    <property type="match status" value="2"/>
</dbReference>
<dbReference type="HOGENOM" id="CLU_085098_3_2_1"/>
<evidence type="ECO:0000256" key="3">
    <source>
        <dbReference type="ARBA" id="ARBA00022692"/>
    </source>
</evidence>
<dbReference type="InterPro" id="IPR002172">
    <property type="entry name" value="LDrepeatLR_classA_rpt"/>
</dbReference>